<dbReference type="SUPFAM" id="SSF47413">
    <property type="entry name" value="lambda repressor-like DNA-binding domains"/>
    <property type="match status" value="1"/>
</dbReference>
<sequence>MGLKPSYKPMEITLIKRDKTRTYLRTQLGISPSTLAKMSNGEFVAMSVIARICEELDCKVEEVVEFIKEQPLDKEKER</sequence>
<dbReference type="GO" id="GO:0003677">
    <property type="term" value="F:DNA binding"/>
    <property type="evidence" value="ECO:0007669"/>
    <property type="project" value="InterPro"/>
</dbReference>
<dbReference type="InterPro" id="IPR010982">
    <property type="entry name" value="Lambda_DNA-bd_dom_sf"/>
</dbReference>
<gene>
    <name evidence="2" type="ORF">B4V02_04850</name>
</gene>
<protein>
    <submittedName>
        <fullName evidence="2">Transcriptional regulator</fullName>
    </submittedName>
</protein>
<accession>A0A222WJT8</accession>
<dbReference type="EMBL" id="CP020028">
    <property type="protein sequence ID" value="ASR46063.1"/>
    <property type="molecule type" value="Genomic_DNA"/>
</dbReference>
<reference evidence="2 3" key="1">
    <citation type="submission" date="2017-03" db="EMBL/GenBank/DDBJ databases">
        <title>Complete genome sequence of Paenibacillus Kribbensis producing bioflocculants.</title>
        <authorList>
            <person name="Lee H.-G."/>
            <person name="Oh H.-M."/>
        </authorList>
    </citation>
    <scope>NUCLEOTIDE SEQUENCE [LARGE SCALE GENOMIC DNA]</scope>
    <source>
        <strain evidence="2 3">AM49</strain>
    </source>
</reference>
<dbReference type="InterPro" id="IPR001387">
    <property type="entry name" value="Cro/C1-type_HTH"/>
</dbReference>
<dbReference type="OrthoDB" id="9805309at2"/>
<name>A0A222WJT8_9BACL</name>
<evidence type="ECO:0000313" key="2">
    <source>
        <dbReference type="EMBL" id="ASR46063.1"/>
    </source>
</evidence>
<evidence type="ECO:0000313" key="3">
    <source>
        <dbReference type="Proteomes" id="UP000214666"/>
    </source>
</evidence>
<proteinExistence type="predicted"/>
<evidence type="ECO:0000259" key="1">
    <source>
        <dbReference type="Pfam" id="PF13443"/>
    </source>
</evidence>
<dbReference type="STRING" id="172713.GCA_001705305_04572"/>
<dbReference type="Pfam" id="PF13443">
    <property type="entry name" value="HTH_26"/>
    <property type="match status" value="1"/>
</dbReference>
<dbReference type="KEGG" id="pkb:B4V02_04850"/>
<keyword evidence="3" id="KW-1185">Reference proteome</keyword>
<dbReference type="RefSeq" id="WP_094153940.1">
    <property type="nucleotide sequence ID" value="NZ_CP020028.1"/>
</dbReference>
<dbReference type="AlphaFoldDB" id="A0A222WJT8"/>
<dbReference type="Gene3D" id="1.10.260.40">
    <property type="entry name" value="lambda repressor-like DNA-binding domains"/>
    <property type="match status" value="1"/>
</dbReference>
<dbReference type="Proteomes" id="UP000214666">
    <property type="component" value="Chromosome"/>
</dbReference>
<organism evidence="2 3">
    <name type="scientific">Paenibacillus kribbensis</name>
    <dbReference type="NCBI Taxonomy" id="172713"/>
    <lineage>
        <taxon>Bacteria</taxon>
        <taxon>Bacillati</taxon>
        <taxon>Bacillota</taxon>
        <taxon>Bacilli</taxon>
        <taxon>Bacillales</taxon>
        <taxon>Paenibacillaceae</taxon>
        <taxon>Paenibacillus</taxon>
    </lineage>
</organism>
<feature type="domain" description="HTH cro/C1-type" evidence="1">
    <location>
        <begin position="14"/>
        <end position="69"/>
    </location>
</feature>